<dbReference type="PANTHER" id="PTHR33121">
    <property type="entry name" value="CYCLIC DI-GMP PHOSPHODIESTERASE PDEF"/>
    <property type="match status" value="1"/>
</dbReference>
<dbReference type="CDD" id="cd00156">
    <property type="entry name" value="REC"/>
    <property type="match status" value="1"/>
</dbReference>
<evidence type="ECO:0000256" key="2">
    <source>
        <dbReference type="SAM" id="MobiDB-lite"/>
    </source>
</evidence>
<evidence type="ECO:0000313" key="5">
    <source>
        <dbReference type="EMBL" id="VAX07342.1"/>
    </source>
</evidence>
<dbReference type="Pfam" id="PF13426">
    <property type="entry name" value="PAS_9"/>
    <property type="match status" value="1"/>
</dbReference>
<keyword evidence="1" id="KW-0175">Coiled coil</keyword>
<proteinExistence type="predicted"/>
<feature type="domain" description="Response regulatory" evidence="3">
    <location>
        <begin position="7"/>
        <end position="123"/>
    </location>
</feature>
<dbReference type="InterPro" id="IPR000014">
    <property type="entry name" value="PAS"/>
</dbReference>
<dbReference type="SUPFAM" id="SSF52172">
    <property type="entry name" value="CheY-like"/>
    <property type="match status" value="1"/>
</dbReference>
<dbReference type="SMART" id="SM00052">
    <property type="entry name" value="EAL"/>
    <property type="match status" value="1"/>
</dbReference>
<dbReference type="Gene3D" id="3.40.50.2300">
    <property type="match status" value="1"/>
</dbReference>
<dbReference type="PANTHER" id="PTHR33121:SF23">
    <property type="entry name" value="CYCLIC DI-GMP PHOSPHODIESTERASE PDEB"/>
    <property type="match status" value="1"/>
</dbReference>
<dbReference type="PROSITE" id="PS50110">
    <property type="entry name" value="RESPONSE_REGULATORY"/>
    <property type="match status" value="1"/>
</dbReference>
<dbReference type="PROSITE" id="PS50883">
    <property type="entry name" value="EAL"/>
    <property type="match status" value="1"/>
</dbReference>
<name>A0A3B1AUE8_9ZZZZ</name>
<dbReference type="InterPro" id="IPR001789">
    <property type="entry name" value="Sig_transdc_resp-reg_receiver"/>
</dbReference>
<dbReference type="InterPro" id="IPR011006">
    <property type="entry name" value="CheY-like_superfamily"/>
</dbReference>
<dbReference type="SUPFAM" id="SSF55785">
    <property type="entry name" value="PYP-like sensor domain (PAS domain)"/>
    <property type="match status" value="1"/>
</dbReference>
<dbReference type="GO" id="GO:0000160">
    <property type="term" value="P:phosphorelay signal transduction system"/>
    <property type="evidence" value="ECO:0007669"/>
    <property type="project" value="InterPro"/>
</dbReference>
<dbReference type="CDD" id="cd01948">
    <property type="entry name" value="EAL"/>
    <property type="match status" value="1"/>
</dbReference>
<dbReference type="EMBL" id="UOFX01000023">
    <property type="protein sequence ID" value="VAX07342.1"/>
    <property type="molecule type" value="Genomic_DNA"/>
</dbReference>
<dbReference type="Gene3D" id="3.30.450.20">
    <property type="entry name" value="PAS domain"/>
    <property type="match status" value="1"/>
</dbReference>
<accession>A0A3B1AUE8</accession>
<organism evidence="5">
    <name type="scientific">hydrothermal vent metagenome</name>
    <dbReference type="NCBI Taxonomy" id="652676"/>
    <lineage>
        <taxon>unclassified sequences</taxon>
        <taxon>metagenomes</taxon>
        <taxon>ecological metagenomes</taxon>
    </lineage>
</organism>
<feature type="region of interest" description="Disordered" evidence="2">
    <location>
        <begin position="255"/>
        <end position="283"/>
    </location>
</feature>
<feature type="domain" description="EAL" evidence="4">
    <location>
        <begin position="283"/>
        <end position="532"/>
    </location>
</feature>
<dbReference type="InterPro" id="IPR050706">
    <property type="entry name" value="Cyclic-di-GMP_PDE-like"/>
</dbReference>
<dbReference type="NCBIfam" id="TIGR00229">
    <property type="entry name" value="sensory_box"/>
    <property type="match status" value="1"/>
</dbReference>
<dbReference type="SUPFAM" id="SSF141868">
    <property type="entry name" value="EAL domain-like"/>
    <property type="match status" value="1"/>
</dbReference>
<protein>
    <submittedName>
        <fullName evidence="5">Uncharacterized protein</fullName>
    </submittedName>
</protein>
<evidence type="ECO:0000256" key="1">
    <source>
        <dbReference type="SAM" id="Coils"/>
    </source>
</evidence>
<dbReference type="GO" id="GO:0071111">
    <property type="term" value="F:cyclic-guanylate-specific phosphodiesterase activity"/>
    <property type="evidence" value="ECO:0007669"/>
    <property type="project" value="InterPro"/>
</dbReference>
<gene>
    <name evidence="5" type="ORF">MNBD_GAMMA26-2629</name>
</gene>
<dbReference type="Gene3D" id="3.20.20.450">
    <property type="entry name" value="EAL domain"/>
    <property type="match status" value="1"/>
</dbReference>
<reference evidence="5" key="1">
    <citation type="submission" date="2018-06" db="EMBL/GenBank/DDBJ databases">
        <authorList>
            <person name="Zhirakovskaya E."/>
        </authorList>
    </citation>
    <scope>NUCLEOTIDE SEQUENCE</scope>
</reference>
<dbReference type="Pfam" id="PF00563">
    <property type="entry name" value="EAL"/>
    <property type="match status" value="1"/>
</dbReference>
<dbReference type="InterPro" id="IPR035919">
    <property type="entry name" value="EAL_sf"/>
</dbReference>
<dbReference type="InterPro" id="IPR001633">
    <property type="entry name" value="EAL_dom"/>
</dbReference>
<evidence type="ECO:0000259" key="4">
    <source>
        <dbReference type="PROSITE" id="PS50883"/>
    </source>
</evidence>
<evidence type="ECO:0000259" key="3">
    <source>
        <dbReference type="PROSITE" id="PS50110"/>
    </source>
</evidence>
<sequence>MPNAPIELLIIDPSRGAAEAYISTLRNAGIAVHDKRVDTEKKLVDALNNHDIDLIICACTPGKIKLSHAQKLCTGAKPDIPFLVLYGEGEASTAINAVKHGARDFISKENTKHLHLVVNREIADLHMRRKVKELQRQLQECEERCAALIGSSQNAIAYIHEGMHISANSTYLNIFGNLEMEDIEGLPIMDMITHKEHKQFKDFLRNLQSTSTASELEATCQRSNGTTFAAKLEFSSTIIDGEPCTQIVVHDQTKTVPGYEETPPPAATKKPTPKQEKATAATTNETKRLIAKALKEDKLHLVFQPIVSLQGDSRENYAVMVQLLNENGEDILPGRLREEAAQTGQSVAVDHWIIKKSIQEVSRRRQDGRRINFFLTISGPGIADPSTLLLICDTLRDSQAKGAWLTIQLQETDLRSDTQAARKLIESLQKIKCQIAITHFGLLPEPESILEQLPVNFIKFDPAFIENLDTNPGKQDNLNKINSMVQERGIKTIATAVEDASSLAVLWTVGVNYTQGHFLQEPSNSIDYDFTS</sequence>
<dbReference type="AlphaFoldDB" id="A0A3B1AUE8"/>
<feature type="coiled-coil region" evidence="1">
    <location>
        <begin position="124"/>
        <end position="151"/>
    </location>
</feature>
<dbReference type="InterPro" id="IPR035965">
    <property type="entry name" value="PAS-like_dom_sf"/>
</dbReference>